<dbReference type="PANTHER" id="PTHR43649">
    <property type="entry name" value="ARABINOSE-BINDING PROTEIN-RELATED"/>
    <property type="match status" value="1"/>
</dbReference>
<feature type="compositionally biased region" description="Polar residues" evidence="5">
    <location>
        <begin position="34"/>
        <end position="46"/>
    </location>
</feature>
<comment type="caution">
    <text evidence="7">The sequence shown here is derived from an EMBL/GenBank/DDBJ whole genome shotgun (WGS) entry which is preliminary data.</text>
</comment>
<comment type="subcellular location">
    <subcellularLocation>
        <location evidence="1">Cell envelope</location>
    </subcellularLocation>
</comment>
<name>A0ABS3WC84_9BACL</name>
<feature type="signal peptide" evidence="6">
    <location>
        <begin position="1"/>
        <end position="23"/>
    </location>
</feature>
<dbReference type="Gene3D" id="3.40.190.10">
    <property type="entry name" value="Periplasmic binding protein-like II"/>
    <property type="match status" value="2"/>
</dbReference>
<evidence type="ECO:0000256" key="5">
    <source>
        <dbReference type="SAM" id="MobiDB-lite"/>
    </source>
</evidence>
<evidence type="ECO:0000313" key="7">
    <source>
        <dbReference type="EMBL" id="MBO7745940.1"/>
    </source>
</evidence>
<dbReference type="SUPFAM" id="SSF53850">
    <property type="entry name" value="Periplasmic binding protein-like II"/>
    <property type="match status" value="1"/>
</dbReference>
<dbReference type="Proteomes" id="UP000670947">
    <property type="component" value="Unassembled WGS sequence"/>
</dbReference>
<gene>
    <name evidence="7" type="ORF">I8J29_17165</name>
</gene>
<dbReference type="PANTHER" id="PTHR43649:SF31">
    <property type="entry name" value="SN-GLYCEROL-3-PHOSPHATE-BINDING PERIPLASMIC PROTEIN UGPB"/>
    <property type="match status" value="1"/>
</dbReference>
<evidence type="ECO:0000256" key="2">
    <source>
        <dbReference type="ARBA" id="ARBA00008520"/>
    </source>
</evidence>
<evidence type="ECO:0000256" key="6">
    <source>
        <dbReference type="SAM" id="SignalP"/>
    </source>
</evidence>
<dbReference type="InterPro" id="IPR006059">
    <property type="entry name" value="SBP"/>
</dbReference>
<keyword evidence="4 6" id="KW-0732">Signal</keyword>
<reference evidence="7 8" key="1">
    <citation type="submission" date="2021-03" db="EMBL/GenBank/DDBJ databases">
        <title>Paenibacillus artemisicola MWE-103 whole genome sequence.</title>
        <authorList>
            <person name="Ham Y.J."/>
        </authorList>
    </citation>
    <scope>NUCLEOTIDE SEQUENCE [LARGE SCALE GENOMIC DNA]</scope>
    <source>
        <strain evidence="7 8">MWE-103</strain>
    </source>
</reference>
<sequence length="571" mass="62147">MKNKRKSIPAAAAILTAALLVSACGSNGDSNANTAANDGGSQTGNASAAPADPFGKYAEPVELAVGQKVDPADKSLPAGDTPENNQFTRYIKDNLNIDVTDAFTASPTNYDQKVSLSISSNDLPDAMIVNAQQLRSMYENGQLADLTEAFDQYASPALKRVLQDSNKRALDTVTFDGKIMALPQAEDAGIHEMWIRKDWLDKLGLEPPKTMADLEKVAEAFVKQDPDGNGKADTIGIAGPSSSGKMYANFLDSANNLYGFDPIFSAYGAYPGYWVKDADGNPAYGSTLPQTKEALGELRDLYAKGLIDPQMAIRTDSGESIVSGQTGMFFAPWWMGYGPLTDAVKQNPKANWQAYALPLDAQGQFSPHLSAPAGQFVVVSKDYKHPESVIKLQNLLLRDENKFDLTKGSIGFYPVRLALGPSDESEFTVQAVREVLAGTKKPEDFADKPEYKLLAGDLNNIKKVKLEPYDKMDIQYWNPTADMGAWTRLYSIMVGVAPFVDVPMNRVSSLLYSQTNAMETKWTNLKKMEDETFLKIVVGGASLDTFDKFVADWKKQGGDQITAEVAEAVKP</sequence>
<dbReference type="Pfam" id="PF01547">
    <property type="entry name" value="SBP_bac_1"/>
    <property type="match status" value="1"/>
</dbReference>
<evidence type="ECO:0000256" key="3">
    <source>
        <dbReference type="ARBA" id="ARBA00022448"/>
    </source>
</evidence>
<proteinExistence type="inferred from homology"/>
<keyword evidence="8" id="KW-1185">Reference proteome</keyword>
<evidence type="ECO:0000256" key="1">
    <source>
        <dbReference type="ARBA" id="ARBA00004196"/>
    </source>
</evidence>
<evidence type="ECO:0000256" key="4">
    <source>
        <dbReference type="ARBA" id="ARBA00022729"/>
    </source>
</evidence>
<organism evidence="7 8">
    <name type="scientific">Paenibacillus artemisiicola</name>
    <dbReference type="NCBI Taxonomy" id="1172618"/>
    <lineage>
        <taxon>Bacteria</taxon>
        <taxon>Bacillati</taxon>
        <taxon>Bacillota</taxon>
        <taxon>Bacilli</taxon>
        <taxon>Bacillales</taxon>
        <taxon>Paenibacillaceae</taxon>
        <taxon>Paenibacillus</taxon>
    </lineage>
</organism>
<dbReference type="RefSeq" id="WP_208848760.1">
    <property type="nucleotide sequence ID" value="NZ_JAGGDJ010000013.1"/>
</dbReference>
<dbReference type="EMBL" id="JAGGDJ010000013">
    <property type="protein sequence ID" value="MBO7745940.1"/>
    <property type="molecule type" value="Genomic_DNA"/>
</dbReference>
<feature type="region of interest" description="Disordered" evidence="5">
    <location>
        <begin position="34"/>
        <end position="53"/>
    </location>
</feature>
<keyword evidence="3" id="KW-0813">Transport</keyword>
<dbReference type="CDD" id="cd13580">
    <property type="entry name" value="PBP2_AlgQ_like_1"/>
    <property type="match status" value="1"/>
</dbReference>
<feature type="chain" id="PRO_5045599720" evidence="6">
    <location>
        <begin position="24"/>
        <end position="571"/>
    </location>
</feature>
<accession>A0ABS3WC84</accession>
<protein>
    <submittedName>
        <fullName evidence="7">Extracellular solute-binding protein</fullName>
    </submittedName>
</protein>
<comment type="similarity">
    <text evidence="2">Belongs to the bacterial solute-binding protein 1 family.</text>
</comment>
<dbReference type="InterPro" id="IPR050490">
    <property type="entry name" value="Bact_solute-bd_prot1"/>
</dbReference>
<dbReference type="PROSITE" id="PS51257">
    <property type="entry name" value="PROKAR_LIPOPROTEIN"/>
    <property type="match status" value="1"/>
</dbReference>
<evidence type="ECO:0000313" key="8">
    <source>
        <dbReference type="Proteomes" id="UP000670947"/>
    </source>
</evidence>